<evidence type="ECO:0000256" key="8">
    <source>
        <dbReference type="ARBA" id="ARBA00022989"/>
    </source>
</evidence>
<evidence type="ECO:0000256" key="3">
    <source>
        <dbReference type="ARBA" id="ARBA00022448"/>
    </source>
</evidence>
<dbReference type="GO" id="GO:0006888">
    <property type="term" value="P:endoplasmic reticulum to Golgi vesicle-mediated transport"/>
    <property type="evidence" value="ECO:0007669"/>
    <property type="project" value="TreeGrafter"/>
</dbReference>
<keyword evidence="14" id="KW-1185">Reference proteome</keyword>
<dbReference type="Pfam" id="PF07819">
    <property type="entry name" value="PGAP1"/>
    <property type="match status" value="1"/>
</dbReference>
<keyword evidence="4 10" id="KW-0812">Transmembrane</keyword>
<feature type="transmembrane region" description="Helical" evidence="10">
    <location>
        <begin position="439"/>
        <end position="463"/>
    </location>
</feature>
<evidence type="ECO:0000256" key="9">
    <source>
        <dbReference type="ARBA" id="ARBA00023136"/>
    </source>
</evidence>
<gene>
    <name evidence="13" type="primary">BST1</name>
    <name evidence="13" type="ORF">CcaverHIS019_0405500</name>
</gene>
<dbReference type="PANTHER" id="PTHR15495:SF7">
    <property type="entry name" value="GPI INOSITOL-DEACYLASE"/>
    <property type="match status" value="1"/>
</dbReference>
<dbReference type="Gene3D" id="3.40.50.1820">
    <property type="entry name" value="alpha/beta hydrolase"/>
    <property type="match status" value="1"/>
</dbReference>
<protein>
    <recommendedName>
        <fullName evidence="10">GPI inositol-deacylase</fullName>
        <ecNumber evidence="10">3.1.-.-</ecNumber>
    </recommendedName>
</protein>
<proteinExistence type="inferred from homology"/>
<dbReference type="InterPro" id="IPR056824">
    <property type="entry name" value="PGAP1_TMD"/>
</dbReference>
<dbReference type="RefSeq" id="XP_060456995.1">
    <property type="nucleotide sequence ID" value="XM_060600397.1"/>
</dbReference>
<keyword evidence="3 10" id="KW-0813">Transport</keyword>
<dbReference type="GO" id="GO:0050185">
    <property type="term" value="F:phosphatidylinositol deacylase activity"/>
    <property type="evidence" value="ECO:0007669"/>
    <property type="project" value="TreeGrafter"/>
</dbReference>
<dbReference type="EMBL" id="AP028215">
    <property type="protein sequence ID" value="BEI91730.1"/>
    <property type="molecule type" value="Genomic_DNA"/>
</dbReference>
<feature type="transmembrane region" description="Helical" evidence="10">
    <location>
        <begin position="532"/>
        <end position="550"/>
    </location>
</feature>
<dbReference type="GO" id="GO:0005789">
    <property type="term" value="C:endoplasmic reticulum membrane"/>
    <property type="evidence" value="ECO:0007669"/>
    <property type="project" value="UniProtKB-SubCell"/>
</dbReference>
<evidence type="ECO:0000256" key="2">
    <source>
        <dbReference type="ARBA" id="ARBA00006931"/>
    </source>
</evidence>
<evidence type="ECO:0000256" key="4">
    <source>
        <dbReference type="ARBA" id="ARBA00022692"/>
    </source>
</evidence>
<comment type="similarity">
    <text evidence="2 10">Belongs to the GPI inositol-deacylase family.</text>
</comment>
<dbReference type="Pfam" id="PF25140">
    <property type="entry name" value="PGAP1_TMD"/>
    <property type="match status" value="1"/>
</dbReference>
<evidence type="ECO:0000256" key="1">
    <source>
        <dbReference type="ARBA" id="ARBA00004477"/>
    </source>
</evidence>
<dbReference type="GO" id="GO:0015031">
    <property type="term" value="P:protein transport"/>
    <property type="evidence" value="ECO:0007669"/>
    <property type="project" value="UniProtKB-KW"/>
</dbReference>
<reference evidence="13" key="1">
    <citation type="journal article" date="2023" name="BMC Genomics">
        <title>Chromosome-level genome assemblies of Cutaneotrichosporon spp. (Trichosporonales, Basidiomycota) reveal imbalanced evolution between nucleotide sequences and chromosome synteny.</title>
        <authorList>
            <person name="Kobayashi Y."/>
            <person name="Kayamori A."/>
            <person name="Aoki K."/>
            <person name="Shiwa Y."/>
            <person name="Matsutani M."/>
            <person name="Fujita N."/>
            <person name="Sugita T."/>
            <person name="Iwasaki W."/>
            <person name="Tanaka N."/>
            <person name="Takashima M."/>
        </authorList>
    </citation>
    <scope>NUCLEOTIDE SEQUENCE</scope>
    <source>
        <strain evidence="13">HIS019</strain>
    </source>
</reference>
<feature type="transmembrane region" description="Helical" evidence="10">
    <location>
        <begin position="401"/>
        <end position="419"/>
    </location>
</feature>
<sequence>MGGPSNYRRRKGPPSGVPVIFIPGNAVDFNEDLSALHAPTLRSQAEFLVKAIARVLKAYDHLSVDERPTKVTLLGHSMGGIVARLATTLAQPTMWQPSPVDVIITMSTPHLQPPAPLDHEMERVYGEINSVTYSDPAPLLVSICGGASDIQIVSDACALSDNLVGPDDGFAVFSTGIPGVWTGVEHQAMVWCDQVRFRVARTLLDMGESASRQGKLAAAQQWLLGRSGRRQALPTLYDTTRIDNVASSMSVLVKVTYPNERSLVDPPLAAQFCRAEESDDRSAASTHLALHFLSPRISAVVAYRLTVETEQCSDRMPTVRYSSSPGTPFYGPSHESRFFPLQDGSVTLHSHISGSPFQGYPYSTQGISIDVFQHPKCQIRSISLSVDPYASLAKATLRLRIAVFTWCIGWVATIMFFQLTQYASKGALPSFSDVVDDYRAAMCFGAAGVSAVALIIQHVGAALELPTDGLFLGLTRVTYLPLMLLAAMWSWASVALVHILQLILLSILGRVIQPPQKKSEPQVDKTPSRSAIGSRMALGLLVLGLIRFVIPYRLAFGILFLFQFTLTAYASAEGSSSRLHLLETVLLLMTLLLPINLPSLAVWGKNVWIHGQHPFPEDRAILPILPVLVMVVRQAAKWTAAFVAVVAFMFAPSRPYIVGSTANVAFIIASVLMVVNTSSAEEAQR</sequence>
<keyword evidence="6 10" id="KW-0256">Endoplasmic reticulum</keyword>
<feature type="transmembrane region" description="Helical" evidence="10">
    <location>
        <begin position="495"/>
        <end position="512"/>
    </location>
</feature>
<dbReference type="Proteomes" id="UP001233271">
    <property type="component" value="Chromosome 4"/>
</dbReference>
<evidence type="ECO:0000259" key="11">
    <source>
        <dbReference type="Pfam" id="PF07819"/>
    </source>
</evidence>
<keyword evidence="8 10" id="KW-1133">Transmembrane helix</keyword>
<dbReference type="SUPFAM" id="SSF53474">
    <property type="entry name" value="alpha/beta-Hydrolases"/>
    <property type="match status" value="1"/>
</dbReference>
<evidence type="ECO:0000313" key="14">
    <source>
        <dbReference type="Proteomes" id="UP001233271"/>
    </source>
</evidence>
<feature type="transmembrane region" description="Helical" evidence="10">
    <location>
        <begin position="584"/>
        <end position="604"/>
    </location>
</feature>
<evidence type="ECO:0000256" key="10">
    <source>
        <dbReference type="RuleBase" id="RU365011"/>
    </source>
</evidence>
<dbReference type="GeneID" id="85495600"/>
<dbReference type="InterPro" id="IPR029058">
    <property type="entry name" value="AB_hydrolase_fold"/>
</dbReference>
<dbReference type="AlphaFoldDB" id="A0AA48L4D2"/>
<keyword evidence="5 10" id="KW-0378">Hydrolase</keyword>
<feature type="domain" description="GPI inositol-deacylase transmembrane" evidence="12">
    <location>
        <begin position="403"/>
        <end position="634"/>
    </location>
</feature>
<keyword evidence="7 10" id="KW-0653">Protein transport</keyword>
<dbReference type="KEGG" id="ccac:CcaHIS019_0405500"/>
<evidence type="ECO:0000259" key="12">
    <source>
        <dbReference type="Pfam" id="PF25140"/>
    </source>
</evidence>
<keyword evidence="9 10" id="KW-0472">Membrane</keyword>
<dbReference type="PANTHER" id="PTHR15495">
    <property type="entry name" value="NEGATIVE REGULATOR OF VESICLE FORMATION-RELATED"/>
    <property type="match status" value="1"/>
</dbReference>
<name>A0AA48L4D2_9TREE</name>
<comment type="function">
    <text evidence="10">Involved in inositol deacylation of GPI-anchored proteins which plays important roles in the quality control and ER-associated degradation of GPI-anchored proteins.</text>
</comment>
<feature type="domain" description="GPI inositol-deacylase PGAP1-like alpha/beta" evidence="11">
    <location>
        <begin position="26"/>
        <end position="206"/>
    </location>
</feature>
<evidence type="ECO:0000256" key="7">
    <source>
        <dbReference type="ARBA" id="ARBA00022927"/>
    </source>
</evidence>
<dbReference type="EC" id="3.1.-.-" evidence="10"/>
<accession>A0AA48L4D2</accession>
<organism evidence="13 14">
    <name type="scientific">Cutaneotrichosporon cavernicola</name>
    <dbReference type="NCBI Taxonomy" id="279322"/>
    <lineage>
        <taxon>Eukaryota</taxon>
        <taxon>Fungi</taxon>
        <taxon>Dikarya</taxon>
        <taxon>Basidiomycota</taxon>
        <taxon>Agaricomycotina</taxon>
        <taxon>Tremellomycetes</taxon>
        <taxon>Trichosporonales</taxon>
        <taxon>Trichosporonaceae</taxon>
        <taxon>Cutaneotrichosporon</taxon>
    </lineage>
</organism>
<evidence type="ECO:0000256" key="6">
    <source>
        <dbReference type="ARBA" id="ARBA00022824"/>
    </source>
</evidence>
<comment type="subcellular location">
    <subcellularLocation>
        <location evidence="1">Endoplasmic reticulum membrane</location>
        <topology evidence="1">Multi-pass membrane protein</topology>
    </subcellularLocation>
</comment>
<dbReference type="InterPro" id="IPR012908">
    <property type="entry name" value="PGAP1-ab_dom-like"/>
</dbReference>
<feature type="transmembrane region" description="Helical" evidence="10">
    <location>
        <begin position="624"/>
        <end position="649"/>
    </location>
</feature>
<evidence type="ECO:0000313" key="13">
    <source>
        <dbReference type="EMBL" id="BEI91730.1"/>
    </source>
</evidence>
<dbReference type="InterPro" id="IPR039529">
    <property type="entry name" value="PGAP1/BST1"/>
</dbReference>
<dbReference type="GO" id="GO:0006505">
    <property type="term" value="P:GPI anchor metabolic process"/>
    <property type="evidence" value="ECO:0007669"/>
    <property type="project" value="TreeGrafter"/>
</dbReference>
<evidence type="ECO:0000256" key="5">
    <source>
        <dbReference type="ARBA" id="ARBA00022801"/>
    </source>
</evidence>
<feature type="transmembrane region" description="Helical" evidence="10">
    <location>
        <begin position="656"/>
        <end position="675"/>
    </location>
</feature>